<dbReference type="HOGENOM" id="CLU_1887006_0_0_1"/>
<dbReference type="OrthoDB" id="3250441at2759"/>
<name>F8PA80_SERL9</name>
<organism>
    <name type="scientific">Serpula lacrymans var. lacrymans (strain S7.9)</name>
    <name type="common">Dry rot fungus</name>
    <dbReference type="NCBI Taxonomy" id="578457"/>
    <lineage>
        <taxon>Eukaryota</taxon>
        <taxon>Fungi</taxon>
        <taxon>Dikarya</taxon>
        <taxon>Basidiomycota</taxon>
        <taxon>Agaricomycotina</taxon>
        <taxon>Agaricomycetes</taxon>
        <taxon>Agaricomycetidae</taxon>
        <taxon>Boletales</taxon>
        <taxon>Coniophorineae</taxon>
        <taxon>Serpulaceae</taxon>
        <taxon>Serpula</taxon>
    </lineage>
</organism>
<evidence type="ECO:0000313" key="1">
    <source>
        <dbReference type="EMBL" id="EGO20077.1"/>
    </source>
</evidence>
<evidence type="ECO:0008006" key="2">
    <source>
        <dbReference type="Google" id="ProtNLM"/>
    </source>
</evidence>
<accession>F8PA80</accession>
<dbReference type="EMBL" id="GL945442">
    <property type="protein sequence ID" value="EGO20077.1"/>
    <property type="molecule type" value="Genomic_DNA"/>
</dbReference>
<dbReference type="GeneID" id="18821227"/>
<gene>
    <name evidence="1" type="ORF">SERLADRAFT_478731</name>
</gene>
<dbReference type="Proteomes" id="UP000008064">
    <property type="component" value="Unassembled WGS sequence"/>
</dbReference>
<protein>
    <recommendedName>
        <fullName evidence="2">Aminoglycoside phosphotransferase domain-containing protein</fullName>
    </recommendedName>
</protein>
<sequence length="135" mass="14826">MNSPLFPYMTSFHLSNGDIQLKYRYRLHPQNSDKIVFMASTHIPGEDHEVDVVVKFTDTYCIEAHALLAKDGLAPKLFYWGKPNEVAMYVVVIELVKGESATGVVGGLSATAISALAKAVQLLHGLFLESCEAPM</sequence>
<dbReference type="KEGG" id="sla:SERLADRAFT_478731"/>
<reference evidence="1" key="1">
    <citation type="submission" date="2011-04" db="EMBL/GenBank/DDBJ databases">
        <title>Evolution of plant cell wall degrading machinery underlies the functional diversity of forest fungi.</title>
        <authorList>
            <consortium name="US DOE Joint Genome Institute (JGI-PGF)"/>
            <person name="Eastwood D.C."/>
            <person name="Floudas D."/>
            <person name="Binder M."/>
            <person name="Majcherczyk A."/>
            <person name="Schneider P."/>
            <person name="Aerts A."/>
            <person name="Asiegbu F.O."/>
            <person name="Baker S.E."/>
            <person name="Barry K."/>
            <person name="Bendiksby M."/>
            <person name="Blumentritt M."/>
            <person name="Coutinho P.M."/>
            <person name="Cullen D."/>
            <person name="Cullen D."/>
            <person name="Gathman A."/>
            <person name="Goodell B."/>
            <person name="Henrissat B."/>
            <person name="Ihrmark K."/>
            <person name="Kauserud H."/>
            <person name="Kohler A."/>
            <person name="LaButti K."/>
            <person name="Lapidus A."/>
            <person name="Lavin J.L."/>
            <person name="Lee Y.-H."/>
            <person name="Lindquist E."/>
            <person name="Lilly W."/>
            <person name="Lucas S."/>
            <person name="Morin E."/>
            <person name="Murat C."/>
            <person name="Oguiza J.A."/>
            <person name="Park J."/>
            <person name="Pisabarro A.G."/>
            <person name="Riley R."/>
            <person name="Rosling A."/>
            <person name="Salamov A."/>
            <person name="Schmidt O."/>
            <person name="Schmutz J."/>
            <person name="Skrede I."/>
            <person name="Stenlid J."/>
            <person name="Wiebenga A."/>
            <person name="Xie X."/>
            <person name="Kues U."/>
            <person name="Hibbett D.S."/>
            <person name="Hoffmeister D."/>
            <person name="Hogberg N."/>
            <person name="Martin F."/>
            <person name="Grigoriev I.V."/>
            <person name="Watkinson S.C."/>
        </authorList>
    </citation>
    <scope>NUCLEOTIDE SEQUENCE</scope>
    <source>
        <strain evidence="1">S7.9</strain>
    </source>
</reference>
<dbReference type="AlphaFoldDB" id="F8PA80"/>
<dbReference type="RefSeq" id="XP_007323512.1">
    <property type="nucleotide sequence ID" value="XM_007323450.1"/>
</dbReference>
<proteinExistence type="predicted"/>